<proteinExistence type="predicted"/>
<sequence length="516" mass="57641">MALCEFSKPLGGPCSGSTDYPSNVACVSIGECDRDVKGHLRFCKVSGDIAVKNKRRLLLTRAVFRYSEPPNVLLVVGTEYQDGVREGRGGIGKRERAAKGDGQGNATVMSNKRRTMEIILMMEMNWTPNDDESDEDQEVIIAGKHLVLEKERYRESQQDWFGKRGMSWHIAVVFRQIEGTLQSQSFVHLMYSSAQDSLTVVHNWQHILKEIKDEDAGISQVYVRQDNAGCYHSNPTILAADIIEKSTGVHIKQIDFSDPQGKKGAGDRLTAPCKSHIRVYINGGHDVTTMEEVKTALLSNGGLDGVRVTVTPSSVFSDQEQSKITSVNKFNNFQYVKGSVIVWRAYGVGKGKMVTIKSSLTGKKQDPEKVAKDMCRARDENGARLFRIEEFLMPQQIAVFFSRLAVQSRQQVDAGEIHEEDISAIGEESNFDDVRKNVSQNVHLQHPIIVDQYDVCQLVHNKELKKITISMMEKLCLELGLASPNPPPPSVRRRVCYEQVLAKAVALCSYSVRGVF</sequence>
<name>A0A2B4RAZ5_STYPI</name>
<comment type="caution">
    <text evidence="1">The sequence shown here is derived from an EMBL/GenBank/DDBJ whole genome shotgun (WGS) entry which is preliminary data.</text>
</comment>
<organism evidence="1 2">
    <name type="scientific">Stylophora pistillata</name>
    <name type="common">Smooth cauliflower coral</name>
    <dbReference type="NCBI Taxonomy" id="50429"/>
    <lineage>
        <taxon>Eukaryota</taxon>
        <taxon>Metazoa</taxon>
        <taxon>Cnidaria</taxon>
        <taxon>Anthozoa</taxon>
        <taxon>Hexacorallia</taxon>
        <taxon>Scleractinia</taxon>
        <taxon>Astrocoeniina</taxon>
        <taxon>Pocilloporidae</taxon>
        <taxon>Stylophora</taxon>
    </lineage>
</organism>
<gene>
    <name evidence="1" type="ORF">AWC38_SpisGene22373</name>
</gene>
<reference evidence="2" key="1">
    <citation type="journal article" date="2017" name="bioRxiv">
        <title>Comparative analysis of the genomes of Stylophora pistillata and Acropora digitifera provides evidence for extensive differences between species of corals.</title>
        <authorList>
            <person name="Voolstra C.R."/>
            <person name="Li Y."/>
            <person name="Liew Y.J."/>
            <person name="Baumgarten S."/>
            <person name="Zoccola D."/>
            <person name="Flot J.-F."/>
            <person name="Tambutte S."/>
            <person name="Allemand D."/>
            <person name="Aranda M."/>
        </authorList>
    </citation>
    <scope>NUCLEOTIDE SEQUENCE [LARGE SCALE GENOMIC DNA]</scope>
</reference>
<protein>
    <submittedName>
        <fullName evidence="1">Uncharacterized protein</fullName>
    </submittedName>
</protein>
<dbReference type="PANTHER" id="PTHR33845:SF1">
    <property type="entry name" value="C2H2-TYPE DOMAIN-CONTAINING PROTEIN"/>
    <property type="match status" value="1"/>
</dbReference>
<accession>A0A2B4RAZ5</accession>
<evidence type="ECO:0000313" key="1">
    <source>
        <dbReference type="EMBL" id="PFX13537.1"/>
    </source>
</evidence>
<evidence type="ECO:0000313" key="2">
    <source>
        <dbReference type="Proteomes" id="UP000225706"/>
    </source>
</evidence>
<dbReference type="EMBL" id="LSMT01000953">
    <property type="protein sequence ID" value="PFX13537.1"/>
    <property type="molecule type" value="Genomic_DNA"/>
</dbReference>
<keyword evidence="2" id="KW-1185">Reference proteome</keyword>
<dbReference type="AlphaFoldDB" id="A0A2B4RAZ5"/>
<dbReference type="PANTHER" id="PTHR33845">
    <property type="entry name" value="C2H2-TYPE DOMAIN-CONTAINING PROTEIN"/>
    <property type="match status" value="1"/>
</dbReference>
<dbReference type="Proteomes" id="UP000225706">
    <property type="component" value="Unassembled WGS sequence"/>
</dbReference>
<dbReference type="OrthoDB" id="5974944at2759"/>